<organism evidence="2 3">
    <name type="scientific">Pelagicoccus mobilis</name>
    <dbReference type="NCBI Taxonomy" id="415221"/>
    <lineage>
        <taxon>Bacteria</taxon>
        <taxon>Pseudomonadati</taxon>
        <taxon>Verrucomicrobiota</taxon>
        <taxon>Opitutia</taxon>
        <taxon>Puniceicoccales</taxon>
        <taxon>Pelagicoccaceae</taxon>
        <taxon>Pelagicoccus</taxon>
    </lineage>
</organism>
<accession>A0A934VS90</accession>
<keyword evidence="3" id="KW-1185">Reference proteome</keyword>
<feature type="transmembrane region" description="Helical" evidence="1">
    <location>
        <begin position="131"/>
        <end position="148"/>
    </location>
</feature>
<evidence type="ECO:0000256" key="1">
    <source>
        <dbReference type="SAM" id="Phobius"/>
    </source>
</evidence>
<feature type="transmembrane region" description="Helical" evidence="1">
    <location>
        <begin position="187"/>
        <end position="204"/>
    </location>
</feature>
<dbReference type="AlphaFoldDB" id="A0A934VS90"/>
<proteinExistence type="predicted"/>
<gene>
    <name evidence="2" type="ORF">JIN87_16200</name>
</gene>
<keyword evidence="1" id="KW-0472">Membrane</keyword>
<feature type="transmembrane region" description="Helical" evidence="1">
    <location>
        <begin position="210"/>
        <end position="228"/>
    </location>
</feature>
<reference evidence="2" key="1">
    <citation type="submission" date="2021-01" db="EMBL/GenBank/DDBJ databases">
        <title>Modified the classification status of verrucomicrobia.</title>
        <authorList>
            <person name="Feng X."/>
        </authorList>
    </citation>
    <scope>NUCLEOTIDE SEQUENCE</scope>
    <source>
        <strain evidence="2">KCTC 13126</strain>
    </source>
</reference>
<evidence type="ECO:0000313" key="2">
    <source>
        <dbReference type="EMBL" id="MBK1878423.1"/>
    </source>
</evidence>
<sequence length="254" mass="28602">MLKHLKWLTLLSLDAPIVAVAWQALISKSVASSQNWHHFAIVSLSVWLGYSADRWFDTLSRSPSKSEQHSFYLKFRNSVLLTWILVLITAVTLSLTTLETSELLKGLALMCSAIAYTLFAQRARSLRFYPIAKTAFTSALILAATLIFQEMQRIPPLPILSIWLLFFTNCLLIRTWSHPHETITRQAAFLGFFSCAVLSVSVIWTQFSMIGISCFLSLLALTTLHLRFKSGELITKRALADICLLTPILPLLLT</sequence>
<feature type="transmembrane region" description="Helical" evidence="1">
    <location>
        <begin position="77"/>
        <end position="97"/>
    </location>
</feature>
<name>A0A934VS90_9BACT</name>
<keyword evidence="1" id="KW-1133">Transmembrane helix</keyword>
<keyword evidence="1" id="KW-0812">Transmembrane</keyword>
<comment type="caution">
    <text evidence="2">The sequence shown here is derived from an EMBL/GenBank/DDBJ whole genome shotgun (WGS) entry which is preliminary data.</text>
</comment>
<dbReference type="RefSeq" id="WP_200356635.1">
    <property type="nucleotide sequence ID" value="NZ_JAENIL010000030.1"/>
</dbReference>
<dbReference type="EMBL" id="JAENIL010000030">
    <property type="protein sequence ID" value="MBK1878423.1"/>
    <property type="molecule type" value="Genomic_DNA"/>
</dbReference>
<protein>
    <submittedName>
        <fullName evidence="2">Uncharacterized protein</fullName>
    </submittedName>
</protein>
<dbReference type="Proteomes" id="UP000617628">
    <property type="component" value="Unassembled WGS sequence"/>
</dbReference>
<feature type="transmembrane region" description="Helical" evidence="1">
    <location>
        <begin position="154"/>
        <end position="175"/>
    </location>
</feature>
<feature type="transmembrane region" description="Helical" evidence="1">
    <location>
        <begin position="103"/>
        <end position="119"/>
    </location>
</feature>
<evidence type="ECO:0000313" key="3">
    <source>
        <dbReference type="Proteomes" id="UP000617628"/>
    </source>
</evidence>